<reference evidence="1" key="1">
    <citation type="submission" date="2023-07" db="EMBL/GenBank/DDBJ databases">
        <title>Black Yeasts Isolated from many extreme environments.</title>
        <authorList>
            <person name="Coleine C."/>
            <person name="Stajich J.E."/>
            <person name="Selbmann L."/>
        </authorList>
    </citation>
    <scope>NUCLEOTIDE SEQUENCE</scope>
    <source>
        <strain evidence="1">CCFEE 5714</strain>
    </source>
</reference>
<keyword evidence="2" id="KW-1185">Reference proteome</keyword>
<gene>
    <name evidence="1" type="ORF">LTR37_004473</name>
</gene>
<accession>A0ACC3NNK2</accession>
<protein>
    <submittedName>
        <fullName evidence="1">Uncharacterized protein</fullName>
    </submittedName>
</protein>
<sequence>MSDDIAQRSGNEKTVHVPEWEHEAAGGDDGKAVGSRPQASMRTRFTTKLDSVIPPHRRYLGLSRNIFLWTLLALVLALLALIVGLAVGLSEEPSQNLPLPSNTETFSGDLTYFETGLGACGETNDQSDHIVSISHFVFDAAGSSSSTGGNSNANPLCNRMIRASRYDEERGERRSVDLRVVDRCTGCEPEDIDVTVGAFSQLASVDLGRTEVRWAWLE</sequence>
<dbReference type="Proteomes" id="UP001281147">
    <property type="component" value="Unassembled WGS sequence"/>
</dbReference>
<name>A0ACC3NNK2_9PEZI</name>
<evidence type="ECO:0000313" key="2">
    <source>
        <dbReference type="Proteomes" id="UP001281147"/>
    </source>
</evidence>
<comment type="caution">
    <text evidence="1">The sequence shown here is derived from an EMBL/GenBank/DDBJ whole genome shotgun (WGS) entry which is preliminary data.</text>
</comment>
<proteinExistence type="predicted"/>
<evidence type="ECO:0000313" key="1">
    <source>
        <dbReference type="EMBL" id="KAK3719254.1"/>
    </source>
</evidence>
<dbReference type="EMBL" id="JAUTXU010000027">
    <property type="protein sequence ID" value="KAK3719254.1"/>
    <property type="molecule type" value="Genomic_DNA"/>
</dbReference>
<organism evidence="1 2">
    <name type="scientific">Vermiconidia calcicola</name>
    <dbReference type="NCBI Taxonomy" id="1690605"/>
    <lineage>
        <taxon>Eukaryota</taxon>
        <taxon>Fungi</taxon>
        <taxon>Dikarya</taxon>
        <taxon>Ascomycota</taxon>
        <taxon>Pezizomycotina</taxon>
        <taxon>Dothideomycetes</taxon>
        <taxon>Dothideomycetidae</taxon>
        <taxon>Mycosphaerellales</taxon>
        <taxon>Extremaceae</taxon>
        <taxon>Vermiconidia</taxon>
    </lineage>
</organism>